<comment type="similarity">
    <text evidence="2">Belongs to the ATP-dependent AMP-binding enzyme family.</text>
</comment>
<dbReference type="Gene3D" id="3.30.559.30">
    <property type="entry name" value="Nonribosomal peptide synthetase, condensation domain"/>
    <property type="match status" value="2"/>
</dbReference>
<keyword evidence="11" id="KW-1185">Reference proteome</keyword>
<dbReference type="FunFam" id="1.10.1200.10:FF:000005">
    <property type="entry name" value="Nonribosomal peptide synthetase 1"/>
    <property type="match status" value="1"/>
</dbReference>
<keyword evidence="4" id="KW-0597">Phosphoprotein</keyword>
<dbReference type="Gene3D" id="3.40.50.980">
    <property type="match status" value="2"/>
</dbReference>
<keyword evidence="7" id="KW-0067">ATP-binding</keyword>
<keyword evidence="3" id="KW-0596">Phosphopantetheine</keyword>
<dbReference type="Pfam" id="PF00501">
    <property type="entry name" value="AMP-binding"/>
    <property type="match status" value="1"/>
</dbReference>
<dbReference type="OrthoDB" id="9765680at2"/>
<dbReference type="Pfam" id="PF00550">
    <property type="entry name" value="PP-binding"/>
    <property type="match status" value="1"/>
</dbReference>
<evidence type="ECO:0000256" key="7">
    <source>
        <dbReference type="ARBA" id="ARBA00022840"/>
    </source>
</evidence>
<dbReference type="InterPro" id="IPR023213">
    <property type="entry name" value="CAT-like_dom_sf"/>
</dbReference>
<dbReference type="Gene3D" id="3.30.300.30">
    <property type="match status" value="1"/>
</dbReference>
<dbReference type="InterPro" id="IPR009081">
    <property type="entry name" value="PP-bd_ACP"/>
</dbReference>
<evidence type="ECO:0000313" key="10">
    <source>
        <dbReference type="EMBL" id="KEK21727.1"/>
    </source>
</evidence>
<dbReference type="FunFam" id="3.40.50.980:FF:000002">
    <property type="entry name" value="Enterobactin synthetase component F"/>
    <property type="match status" value="1"/>
</dbReference>
<dbReference type="InterPro" id="IPR045851">
    <property type="entry name" value="AMP-bd_C_sf"/>
</dbReference>
<gene>
    <name evidence="10" type="ORF">BAGA_26255</name>
</gene>
<dbReference type="GO" id="GO:0031177">
    <property type="term" value="F:phosphopantetheine binding"/>
    <property type="evidence" value="ECO:0007669"/>
    <property type="project" value="TreeGrafter"/>
</dbReference>
<dbReference type="eggNOG" id="COG1020">
    <property type="taxonomic scope" value="Bacteria"/>
</dbReference>
<dbReference type="GO" id="GO:0009239">
    <property type="term" value="P:enterobactin biosynthetic process"/>
    <property type="evidence" value="ECO:0007669"/>
    <property type="project" value="TreeGrafter"/>
</dbReference>
<reference evidence="10 11" key="1">
    <citation type="submission" date="2014-06" db="EMBL/GenBank/DDBJ databases">
        <title>Draft genome sequence of Bacillus gaemokensis JCM 15801 (MCCC 1A00707).</title>
        <authorList>
            <person name="Lai Q."/>
            <person name="Liu Y."/>
            <person name="Shao Z."/>
        </authorList>
    </citation>
    <scope>NUCLEOTIDE SEQUENCE [LARGE SCALE GENOMIC DNA]</scope>
    <source>
        <strain evidence="10 11">JCM 15801</strain>
    </source>
</reference>
<evidence type="ECO:0000259" key="9">
    <source>
        <dbReference type="PROSITE" id="PS50075"/>
    </source>
</evidence>
<dbReference type="FunFam" id="3.40.50.12780:FF:000012">
    <property type="entry name" value="Non-ribosomal peptide synthetase"/>
    <property type="match status" value="1"/>
</dbReference>
<evidence type="ECO:0000256" key="6">
    <source>
        <dbReference type="ARBA" id="ARBA00022741"/>
    </source>
</evidence>
<dbReference type="Gene3D" id="1.10.1200.10">
    <property type="entry name" value="ACP-like"/>
    <property type="match status" value="1"/>
</dbReference>
<proteinExistence type="inferred from homology"/>
<dbReference type="PROSITE" id="PS00012">
    <property type="entry name" value="PHOSPHOPANTETHEINE"/>
    <property type="match status" value="1"/>
</dbReference>
<keyword evidence="8" id="KW-0045">Antibiotic biosynthesis</keyword>
<dbReference type="PROSITE" id="PS00455">
    <property type="entry name" value="AMP_BINDING"/>
    <property type="match status" value="1"/>
</dbReference>
<dbReference type="InterPro" id="IPR000873">
    <property type="entry name" value="AMP-dep_synth/lig_dom"/>
</dbReference>
<dbReference type="GO" id="GO:0047527">
    <property type="term" value="F:2,3-dihydroxybenzoate-serine ligase activity"/>
    <property type="evidence" value="ECO:0007669"/>
    <property type="project" value="TreeGrafter"/>
</dbReference>
<dbReference type="NCBIfam" id="TIGR01720">
    <property type="entry name" value="NRPS-para261"/>
    <property type="match status" value="1"/>
</dbReference>
<dbReference type="Pfam" id="PF00668">
    <property type="entry name" value="Condensation"/>
    <property type="match status" value="2"/>
</dbReference>
<evidence type="ECO:0000256" key="3">
    <source>
        <dbReference type="ARBA" id="ARBA00022450"/>
    </source>
</evidence>
<comment type="caution">
    <text evidence="10">The sequence shown here is derived from an EMBL/GenBank/DDBJ whole genome shotgun (WGS) entry which is preliminary data.</text>
</comment>
<dbReference type="SUPFAM" id="SSF47336">
    <property type="entry name" value="ACP-like"/>
    <property type="match status" value="1"/>
</dbReference>
<evidence type="ECO:0000256" key="8">
    <source>
        <dbReference type="ARBA" id="ARBA00023194"/>
    </source>
</evidence>
<dbReference type="InterPro" id="IPR001242">
    <property type="entry name" value="Condensation_dom"/>
</dbReference>
<dbReference type="InterPro" id="IPR025110">
    <property type="entry name" value="AMP-bd_C"/>
</dbReference>
<dbReference type="FunFam" id="3.30.300.30:FF:000010">
    <property type="entry name" value="Enterobactin synthetase component F"/>
    <property type="match status" value="1"/>
</dbReference>
<dbReference type="Gene3D" id="2.30.38.10">
    <property type="entry name" value="Luciferase, Domain 3"/>
    <property type="match status" value="1"/>
</dbReference>
<dbReference type="STRING" id="574375.AZF08_18315"/>
<dbReference type="InterPro" id="IPR010060">
    <property type="entry name" value="NRPS_synth"/>
</dbReference>
<evidence type="ECO:0000256" key="4">
    <source>
        <dbReference type="ARBA" id="ARBA00022553"/>
    </source>
</evidence>
<feature type="domain" description="Carrier" evidence="9">
    <location>
        <begin position="965"/>
        <end position="1039"/>
    </location>
</feature>
<accession>A0A073K5I2</accession>
<dbReference type="Gene3D" id="3.30.559.10">
    <property type="entry name" value="Chloramphenicol acetyltransferase-like domain"/>
    <property type="match status" value="2"/>
</dbReference>
<dbReference type="CDD" id="cd19534">
    <property type="entry name" value="E_NRPS"/>
    <property type="match status" value="1"/>
</dbReference>
<dbReference type="InterPro" id="IPR006162">
    <property type="entry name" value="Ppantetheine_attach_site"/>
</dbReference>
<sequence length="1511" mass="175290">MDVKLFSLTNAQKRIWYTDLLHPNTTTCILSGTVPLRGNISVEILECSIQKVIQQNDAFRIKVINENGEPRQYIYPYVHEKIKYIDFSEYSINCSVDEWFTIHNEKNMDLHNSQLYEFIIFKINDEEYGYNFKMHHIISDGITMAMVCNQITQNYLDLENGTVSSGQEKNSYIDYIHSEWDYQNSERFQKDRNYWLNKFQSLPEVTEIKPNDPLLTSTKGKRKSFVINDNLYNDIKLFCTQNKINIFTFFLSALYIYMNKITNEQDIVVGTNYSNRLTKKEKDTMGMFASTVAARMFVEPEEKILSFLQRVSVEQSRVMFHQKYPYNELIQDLKKIHKNQHLYRLFGIAMEYRSMSLVNLNEVQTKVKHNFCGDIENDFLIRIVEILDEGCIEIFVEYRTQLFEEKEIENFIEKFNTIVKYMIKYPDDNLSMLSLISEEEKKLILNDFNDTKAKFPSNKNIHQLFEEQAECVPDNIAVVFENKELTYRELNERANQLARTLKFRGIQENQLVGIMVERSLEMVIGILAILKAGGAYVPIDPNYPEERINYMIQDSGIKELLIQEHIKERVTFEGTYIILDTHESYHEDVSNLNVKVDSTQLAYVIYTSGTTGKPKGTLIEHKNVVRLLFNSKNLFDFNASDTWTMFHSFCFDFSVWEMYGALLYGGKLVIVPQLTAKSPEEFLQLLKSHGVTILNQTPTYFYQLLHEELQYNRKELNLRKIIFGGEALNPSMLKEWRLKYPSTQLINMYGITETTVHVTYKEITENEIGEGKSNIGKPIPTLQTYIMDEYQRLQPIGIQGELYVTGDGLARGYMNRPDLTAEKFVDNPFIQGEKMYKTGDLARWLPDGNIEYLGRIDDQVKIRGYRIELGEVETALLKVDSVQEAVVIALENEEGLKQLCAYFVGDKSLIASQLREELSQELPTYMIPSYFVQLDKMPLTSNGKTNRKALPSPEGRMQTGMEYVAPQTKIEKILVSIWESVLGIENIGLLDNFFDLGGDSIKSIQVSSRLFQVGYKVGMKELFKFPTISQLSLYVQPISSNVEQGEITGKIMLTPIQHWFFEQKMVDTHHFNQAFMLVQEQGFDESVLYKVMEKLVEHHDVLRTVFCQNKHGYEAWNRGIVEGKLYSLEVIDLRGEVNLAQKIEAKADQIQRSINLNEGPLMRLGLFRCAEGDHLLIVIHHLVIDTVSWRILFEDIKTGYDQVVNGQEIKFPQKTDSFKLWAEKLALYANSQEMEKEREYWKRIEQQETEVLPKDFDAKHMLIKDSENIIIQWTEQETEQLLKQTHRAYNTEINDLLLTVLGKAVHSWTGMEKIIVNLEGHGREQIIPEIDITRTVGWFTSQYPVVLHIETGKGLSTHIKTIKEELHQIPNKGIGYGILKYLSELQEDHTFGSQPEISFNYLGQFDQDLQNSAMQVSSYSTGTTVSGHQLRTYVLDINGIITDGKLLFSINYSNKQYRKETMEQFAELIRISLQEVIEHCINKDRTELTPSDISLKGLTIEELENLMSQIQ</sequence>
<protein>
    <recommendedName>
        <fullName evidence="9">Carrier domain-containing protein</fullName>
    </recommendedName>
</protein>
<dbReference type="Pfam" id="PF13193">
    <property type="entry name" value="AMP-binding_C"/>
    <property type="match status" value="1"/>
</dbReference>
<evidence type="ECO:0000313" key="11">
    <source>
        <dbReference type="Proteomes" id="UP000027778"/>
    </source>
</evidence>
<organism evidence="10 11">
    <name type="scientific">Bacillus gaemokensis</name>
    <dbReference type="NCBI Taxonomy" id="574375"/>
    <lineage>
        <taxon>Bacteria</taxon>
        <taxon>Bacillati</taxon>
        <taxon>Bacillota</taxon>
        <taxon>Bacilli</taxon>
        <taxon>Bacillales</taxon>
        <taxon>Bacillaceae</taxon>
        <taxon>Bacillus</taxon>
        <taxon>Bacillus cereus group</taxon>
    </lineage>
</organism>
<dbReference type="GO" id="GO:0005829">
    <property type="term" value="C:cytosol"/>
    <property type="evidence" value="ECO:0007669"/>
    <property type="project" value="TreeGrafter"/>
</dbReference>
<dbReference type="PANTHER" id="PTHR45527">
    <property type="entry name" value="NONRIBOSOMAL PEPTIDE SYNTHETASE"/>
    <property type="match status" value="1"/>
</dbReference>
<comment type="cofactor">
    <cofactor evidence="1">
        <name>pantetheine 4'-phosphate</name>
        <dbReference type="ChEBI" id="CHEBI:47942"/>
    </cofactor>
</comment>
<evidence type="ECO:0000256" key="5">
    <source>
        <dbReference type="ARBA" id="ARBA00022737"/>
    </source>
</evidence>
<dbReference type="PANTHER" id="PTHR45527:SF14">
    <property type="entry name" value="PLIPASTATIN SYNTHASE SUBUNIT B"/>
    <property type="match status" value="1"/>
</dbReference>
<dbReference type="NCBIfam" id="TIGR01733">
    <property type="entry name" value="AA-adenyl-dom"/>
    <property type="match status" value="1"/>
</dbReference>
<dbReference type="FunFam" id="3.40.50.980:FF:000001">
    <property type="entry name" value="Non-ribosomal peptide synthetase"/>
    <property type="match status" value="1"/>
</dbReference>
<dbReference type="GO" id="GO:0008610">
    <property type="term" value="P:lipid biosynthetic process"/>
    <property type="evidence" value="ECO:0007669"/>
    <property type="project" value="UniProtKB-ARBA"/>
</dbReference>
<keyword evidence="6" id="KW-0547">Nucleotide-binding</keyword>
<dbReference type="EMBL" id="JOTM01000063">
    <property type="protein sequence ID" value="KEK21727.1"/>
    <property type="molecule type" value="Genomic_DNA"/>
</dbReference>
<keyword evidence="5" id="KW-0677">Repeat</keyword>
<dbReference type="InterPro" id="IPR036736">
    <property type="entry name" value="ACP-like_sf"/>
</dbReference>
<dbReference type="SUPFAM" id="SSF56801">
    <property type="entry name" value="Acetyl-CoA synthetase-like"/>
    <property type="match status" value="1"/>
</dbReference>
<name>A0A073K5I2_9BACI</name>
<evidence type="ECO:0000256" key="1">
    <source>
        <dbReference type="ARBA" id="ARBA00001957"/>
    </source>
</evidence>
<dbReference type="InterPro" id="IPR020845">
    <property type="entry name" value="AMP-binding_CS"/>
</dbReference>
<dbReference type="GO" id="GO:0005524">
    <property type="term" value="F:ATP binding"/>
    <property type="evidence" value="ECO:0007669"/>
    <property type="project" value="UniProtKB-KW"/>
</dbReference>
<dbReference type="Proteomes" id="UP000027778">
    <property type="component" value="Unassembled WGS sequence"/>
</dbReference>
<dbReference type="FunFam" id="2.30.38.10:FF:000001">
    <property type="entry name" value="Non-ribosomal peptide synthetase PvdI"/>
    <property type="match status" value="1"/>
</dbReference>
<dbReference type="InterPro" id="IPR010071">
    <property type="entry name" value="AA_adenyl_dom"/>
</dbReference>
<dbReference type="GO" id="GO:0009366">
    <property type="term" value="C:enterobactin synthetase complex"/>
    <property type="evidence" value="ECO:0007669"/>
    <property type="project" value="TreeGrafter"/>
</dbReference>
<dbReference type="GO" id="GO:0043041">
    <property type="term" value="P:amino acid activation for nonribosomal peptide biosynthetic process"/>
    <property type="evidence" value="ECO:0007669"/>
    <property type="project" value="TreeGrafter"/>
</dbReference>
<dbReference type="PROSITE" id="PS50075">
    <property type="entry name" value="CARRIER"/>
    <property type="match status" value="1"/>
</dbReference>
<evidence type="ECO:0000256" key="2">
    <source>
        <dbReference type="ARBA" id="ARBA00006432"/>
    </source>
</evidence>
<dbReference type="SUPFAM" id="SSF52777">
    <property type="entry name" value="CoA-dependent acyltransferases"/>
    <property type="match status" value="4"/>
</dbReference>